<accession>A0A2K3KBB2</accession>
<dbReference type="Proteomes" id="UP000236291">
    <property type="component" value="Unassembled WGS sequence"/>
</dbReference>
<protein>
    <submittedName>
        <fullName evidence="3">Putative ubiquitin-conjugating enzyme E2 25-like protein</fullName>
    </submittedName>
</protein>
<reference evidence="3 4" key="1">
    <citation type="journal article" date="2014" name="Am. J. Bot.">
        <title>Genome assembly and annotation for red clover (Trifolium pratense; Fabaceae).</title>
        <authorList>
            <person name="Istvanek J."/>
            <person name="Jaros M."/>
            <person name="Krenek A."/>
            <person name="Repkova J."/>
        </authorList>
    </citation>
    <scope>NUCLEOTIDE SEQUENCE [LARGE SCALE GENOMIC DNA]</scope>
    <source>
        <strain evidence="4">cv. Tatra</strain>
        <tissue evidence="3">Young leaves</tissue>
    </source>
</reference>
<reference evidence="3 4" key="2">
    <citation type="journal article" date="2017" name="Front. Plant Sci.">
        <title>Gene Classification and Mining of Molecular Markers Useful in Red Clover (Trifolium pratense) Breeding.</title>
        <authorList>
            <person name="Istvanek J."/>
            <person name="Dluhosova J."/>
            <person name="Dluhos P."/>
            <person name="Patkova L."/>
            <person name="Nedelnik J."/>
            <person name="Repkova J."/>
        </authorList>
    </citation>
    <scope>NUCLEOTIDE SEQUENCE [LARGE SCALE GENOMIC DNA]</scope>
    <source>
        <strain evidence="4">cv. Tatra</strain>
        <tissue evidence="3">Young leaves</tissue>
    </source>
</reference>
<evidence type="ECO:0000256" key="2">
    <source>
        <dbReference type="ARBA" id="ARBA00022786"/>
    </source>
</evidence>
<dbReference type="InterPro" id="IPR016135">
    <property type="entry name" value="UBQ-conjugating_enzyme/RWD"/>
</dbReference>
<dbReference type="STRING" id="57577.A0A2K3KBB2"/>
<keyword evidence="2" id="KW-0833">Ubl conjugation pathway</keyword>
<evidence type="ECO:0000313" key="4">
    <source>
        <dbReference type="Proteomes" id="UP000236291"/>
    </source>
</evidence>
<dbReference type="PANTHER" id="PTHR46116:SF43">
    <property type="entry name" value="UBIQUITIN-CONJUGATING ENZYME"/>
    <property type="match status" value="1"/>
</dbReference>
<keyword evidence="1" id="KW-0808">Transferase</keyword>
<dbReference type="PANTHER" id="PTHR46116">
    <property type="entry name" value="(E3-INDEPENDENT) E2 UBIQUITIN-CONJUGATING ENZYME"/>
    <property type="match status" value="1"/>
</dbReference>
<name>A0A2K3KBB2_TRIPR</name>
<evidence type="ECO:0000313" key="3">
    <source>
        <dbReference type="EMBL" id="PNX63563.1"/>
    </source>
</evidence>
<dbReference type="Gene3D" id="3.10.110.10">
    <property type="entry name" value="Ubiquitin Conjugating Enzyme"/>
    <property type="match status" value="1"/>
</dbReference>
<sequence>MGKSGTVSGIQSSNCQPSISYNLINVGGQGCNPLFVEDEYALLLQAQFDDNVECGVDLPTGIEAPFTLLPEYDLGLKKTRNTWPGETNAMWTPGVSTMLQVLVSIQGLILNAKSYFNEPVKRSP</sequence>
<dbReference type="EMBL" id="ASHM01090772">
    <property type="protein sequence ID" value="PNX63563.1"/>
    <property type="molecule type" value="Genomic_DNA"/>
</dbReference>
<organism evidence="3 4">
    <name type="scientific">Trifolium pratense</name>
    <name type="common">Red clover</name>
    <dbReference type="NCBI Taxonomy" id="57577"/>
    <lineage>
        <taxon>Eukaryota</taxon>
        <taxon>Viridiplantae</taxon>
        <taxon>Streptophyta</taxon>
        <taxon>Embryophyta</taxon>
        <taxon>Tracheophyta</taxon>
        <taxon>Spermatophyta</taxon>
        <taxon>Magnoliopsida</taxon>
        <taxon>eudicotyledons</taxon>
        <taxon>Gunneridae</taxon>
        <taxon>Pentapetalae</taxon>
        <taxon>rosids</taxon>
        <taxon>fabids</taxon>
        <taxon>Fabales</taxon>
        <taxon>Fabaceae</taxon>
        <taxon>Papilionoideae</taxon>
        <taxon>50 kb inversion clade</taxon>
        <taxon>NPAAA clade</taxon>
        <taxon>Hologalegina</taxon>
        <taxon>IRL clade</taxon>
        <taxon>Trifolieae</taxon>
        <taxon>Trifolium</taxon>
    </lineage>
</organism>
<dbReference type="GO" id="GO:0061631">
    <property type="term" value="F:ubiquitin conjugating enzyme activity"/>
    <property type="evidence" value="ECO:0007669"/>
    <property type="project" value="TreeGrafter"/>
</dbReference>
<dbReference type="ExpressionAtlas" id="A0A2K3KBB2">
    <property type="expression patterns" value="baseline"/>
</dbReference>
<proteinExistence type="predicted"/>
<comment type="caution">
    <text evidence="3">The sequence shown here is derived from an EMBL/GenBank/DDBJ whole genome shotgun (WGS) entry which is preliminary data.</text>
</comment>
<dbReference type="PROSITE" id="PS51257">
    <property type="entry name" value="PROKAR_LIPOPROTEIN"/>
    <property type="match status" value="1"/>
</dbReference>
<gene>
    <name evidence="3" type="ORF">L195_g053569</name>
</gene>
<dbReference type="AlphaFoldDB" id="A0A2K3KBB2"/>
<evidence type="ECO:0000256" key="1">
    <source>
        <dbReference type="ARBA" id="ARBA00022679"/>
    </source>
</evidence>